<dbReference type="CDD" id="cd16917">
    <property type="entry name" value="HATPase_UhpB-NarQ-NarX-like"/>
    <property type="match status" value="1"/>
</dbReference>
<evidence type="ECO:0000256" key="5">
    <source>
        <dbReference type="ARBA" id="ARBA00022741"/>
    </source>
</evidence>
<gene>
    <name evidence="10" type="ORF">CR152_26365</name>
</gene>
<keyword evidence="7" id="KW-0067">ATP-binding</keyword>
<dbReference type="Pfam" id="PF07730">
    <property type="entry name" value="HisKA_3"/>
    <property type="match status" value="1"/>
</dbReference>
<dbReference type="GO" id="GO:0000155">
    <property type="term" value="F:phosphorelay sensor kinase activity"/>
    <property type="evidence" value="ECO:0007669"/>
    <property type="project" value="InterPro"/>
</dbReference>
<evidence type="ECO:0000256" key="7">
    <source>
        <dbReference type="ARBA" id="ARBA00022840"/>
    </source>
</evidence>
<dbReference type="InterPro" id="IPR003594">
    <property type="entry name" value="HATPase_dom"/>
</dbReference>
<keyword evidence="4" id="KW-0808">Transferase</keyword>
<dbReference type="PANTHER" id="PTHR24421:SF10">
    <property type="entry name" value="NITRATE_NITRITE SENSOR PROTEIN NARQ"/>
    <property type="match status" value="1"/>
</dbReference>
<dbReference type="SMART" id="SM00387">
    <property type="entry name" value="HATPase_c"/>
    <property type="match status" value="1"/>
</dbReference>
<dbReference type="AlphaFoldDB" id="A0A2D2DRM6"/>
<evidence type="ECO:0000256" key="4">
    <source>
        <dbReference type="ARBA" id="ARBA00022679"/>
    </source>
</evidence>
<dbReference type="InterPro" id="IPR036890">
    <property type="entry name" value="HATPase_C_sf"/>
</dbReference>
<reference evidence="10" key="1">
    <citation type="submission" date="2017-10" db="EMBL/GenBank/DDBJ databases">
        <title>Massilia psychrophilum sp. nov., a novel purple-pigmented bacterium isolated from Tianshan glacier, Xinjiang Municipality, China.</title>
        <authorList>
            <person name="Wang H."/>
        </authorList>
    </citation>
    <scope>NUCLEOTIDE SEQUENCE [LARGE SCALE GENOMIC DNA]</scope>
    <source>
        <strain evidence="10">B2</strain>
    </source>
</reference>
<dbReference type="InterPro" id="IPR050482">
    <property type="entry name" value="Sensor_HK_TwoCompSys"/>
</dbReference>
<dbReference type="PANTHER" id="PTHR24421">
    <property type="entry name" value="NITRATE/NITRITE SENSOR PROTEIN NARX-RELATED"/>
    <property type="match status" value="1"/>
</dbReference>
<dbReference type="EMBL" id="CP024608">
    <property type="protein sequence ID" value="ATQ77634.1"/>
    <property type="molecule type" value="Genomic_DNA"/>
</dbReference>
<dbReference type="Gene3D" id="1.20.5.1930">
    <property type="match status" value="1"/>
</dbReference>
<evidence type="ECO:0000256" key="8">
    <source>
        <dbReference type="ARBA" id="ARBA00023012"/>
    </source>
</evidence>
<evidence type="ECO:0000256" key="1">
    <source>
        <dbReference type="ARBA" id="ARBA00000085"/>
    </source>
</evidence>
<sequence length="244" mass="26730">MTLPPSPQTDTGPDPQPDRRSADLTELLGHLTTCWDDERRLLARKLHDSLGSSMTALTMHLALLTQQLPKEKALQDRTAQMKQLLMTIINTNRDMQLSLWNDKLEFLGIKSAIAELVSDFGKEHHLVARCSLPDDDETYPREHGVALLRALEEGLRNIAAHASATEIDVILDDGGDEIMLTVRDNGVGLGDRSGESSGCHGLRLLRERAAYLGGALSVMPAQQRGTVMTLTLPKAPVPQTAVSR</sequence>
<dbReference type="RefSeq" id="WP_099879992.1">
    <property type="nucleotide sequence ID" value="NZ_CP024608.1"/>
</dbReference>
<proteinExistence type="predicted"/>
<dbReference type="SUPFAM" id="SSF55874">
    <property type="entry name" value="ATPase domain of HSP90 chaperone/DNA topoisomerase II/histidine kinase"/>
    <property type="match status" value="1"/>
</dbReference>
<dbReference type="Pfam" id="PF02518">
    <property type="entry name" value="HATPase_c"/>
    <property type="match status" value="1"/>
</dbReference>
<protein>
    <recommendedName>
        <fullName evidence="2">histidine kinase</fullName>
        <ecNumber evidence="2">2.7.13.3</ecNumber>
    </recommendedName>
</protein>
<evidence type="ECO:0000313" key="11">
    <source>
        <dbReference type="Proteomes" id="UP000229897"/>
    </source>
</evidence>
<evidence type="ECO:0000313" key="10">
    <source>
        <dbReference type="EMBL" id="ATQ77634.1"/>
    </source>
</evidence>
<keyword evidence="3" id="KW-0597">Phosphoprotein</keyword>
<dbReference type="GO" id="GO:0016020">
    <property type="term" value="C:membrane"/>
    <property type="evidence" value="ECO:0007669"/>
    <property type="project" value="InterPro"/>
</dbReference>
<name>A0A2D2DRM6_9BURK</name>
<keyword evidence="5" id="KW-0547">Nucleotide-binding</keyword>
<keyword evidence="8" id="KW-0902">Two-component regulatory system</keyword>
<keyword evidence="11" id="KW-1185">Reference proteome</keyword>
<dbReference type="KEGG" id="mass:CR152_26365"/>
<accession>A0A2D2DRM6</accession>
<dbReference type="EC" id="2.7.13.3" evidence="2"/>
<feature type="domain" description="Histidine kinase/HSP90-like ATPase" evidence="9">
    <location>
        <begin position="142"/>
        <end position="236"/>
    </location>
</feature>
<evidence type="ECO:0000256" key="3">
    <source>
        <dbReference type="ARBA" id="ARBA00022553"/>
    </source>
</evidence>
<dbReference type="GO" id="GO:0005524">
    <property type="term" value="F:ATP binding"/>
    <property type="evidence" value="ECO:0007669"/>
    <property type="project" value="UniProtKB-KW"/>
</dbReference>
<evidence type="ECO:0000259" key="9">
    <source>
        <dbReference type="SMART" id="SM00387"/>
    </source>
</evidence>
<keyword evidence="6 10" id="KW-0418">Kinase</keyword>
<comment type="catalytic activity">
    <reaction evidence="1">
        <text>ATP + protein L-histidine = ADP + protein N-phospho-L-histidine.</text>
        <dbReference type="EC" id="2.7.13.3"/>
    </reaction>
</comment>
<dbReference type="InterPro" id="IPR011712">
    <property type="entry name" value="Sig_transdc_His_kin_sub3_dim/P"/>
</dbReference>
<evidence type="ECO:0000256" key="2">
    <source>
        <dbReference type="ARBA" id="ARBA00012438"/>
    </source>
</evidence>
<organism evidence="10 11">
    <name type="scientific">Massilia violaceinigra</name>
    <dbReference type="NCBI Taxonomy" id="2045208"/>
    <lineage>
        <taxon>Bacteria</taxon>
        <taxon>Pseudomonadati</taxon>
        <taxon>Pseudomonadota</taxon>
        <taxon>Betaproteobacteria</taxon>
        <taxon>Burkholderiales</taxon>
        <taxon>Oxalobacteraceae</taxon>
        <taxon>Telluria group</taxon>
        <taxon>Massilia</taxon>
    </lineage>
</organism>
<dbReference type="OrthoDB" id="8700796at2"/>
<evidence type="ECO:0000256" key="6">
    <source>
        <dbReference type="ARBA" id="ARBA00022777"/>
    </source>
</evidence>
<dbReference type="Gene3D" id="3.30.565.10">
    <property type="entry name" value="Histidine kinase-like ATPase, C-terminal domain"/>
    <property type="match status" value="1"/>
</dbReference>
<dbReference type="GO" id="GO:0046983">
    <property type="term" value="F:protein dimerization activity"/>
    <property type="evidence" value="ECO:0007669"/>
    <property type="project" value="InterPro"/>
</dbReference>
<dbReference type="Proteomes" id="UP000229897">
    <property type="component" value="Chromosome"/>
</dbReference>